<feature type="signal peptide" evidence="1">
    <location>
        <begin position="1"/>
        <end position="21"/>
    </location>
</feature>
<dbReference type="VEuPathDB" id="TriTrypDB:TvY486_0003750"/>
<reference evidence="2 3" key="1">
    <citation type="journal article" date="2012" name="Proc. Natl. Acad. Sci. U.S.A.">
        <title>Antigenic diversity is generated by distinct evolutionary mechanisms in African trypanosome species.</title>
        <authorList>
            <person name="Jackson A.P."/>
            <person name="Berry A."/>
            <person name="Aslett M."/>
            <person name="Allison H.C."/>
            <person name="Burton P."/>
            <person name="Vavrova-Anderson J."/>
            <person name="Brown R."/>
            <person name="Browne H."/>
            <person name="Corton N."/>
            <person name="Hauser H."/>
            <person name="Gamble J."/>
            <person name="Gilderthorp R."/>
            <person name="Marcello L."/>
            <person name="McQuillan J."/>
            <person name="Otto T.D."/>
            <person name="Quail M.A."/>
            <person name="Sanders M.J."/>
            <person name="van Tonder A."/>
            <person name="Ginger M.L."/>
            <person name="Field M.C."/>
            <person name="Barry J.D."/>
            <person name="Hertz-Fowler C."/>
            <person name="Berriman M."/>
        </authorList>
    </citation>
    <scope>NUCLEOTIDE SEQUENCE</scope>
    <source>
        <strain evidence="2 3">Y486</strain>
    </source>
</reference>
<accession>F9WUZ5</accession>
<name>F9WUZ5_TRYVY</name>
<evidence type="ECO:0000313" key="2">
    <source>
        <dbReference type="EMBL" id="CCD21395.1"/>
    </source>
</evidence>
<protein>
    <submittedName>
        <fullName evidence="2">Uncharacterized protein</fullName>
    </submittedName>
</protein>
<evidence type="ECO:0000313" key="3">
    <source>
        <dbReference type="Proteomes" id="UP000009027"/>
    </source>
</evidence>
<proteinExistence type="predicted"/>
<keyword evidence="1" id="KW-0732">Signal</keyword>
<keyword evidence="3" id="KW-1185">Reference proteome</keyword>
<dbReference type="EMBL" id="CAEX01007626">
    <property type="protein sequence ID" value="CCD21395.1"/>
    <property type="molecule type" value="Genomic_DNA"/>
</dbReference>
<organism evidence="2 3">
    <name type="scientific">Trypanosoma vivax (strain Y486)</name>
    <dbReference type="NCBI Taxonomy" id="1055687"/>
    <lineage>
        <taxon>Eukaryota</taxon>
        <taxon>Discoba</taxon>
        <taxon>Euglenozoa</taxon>
        <taxon>Kinetoplastea</taxon>
        <taxon>Metakinetoplastina</taxon>
        <taxon>Trypanosomatida</taxon>
        <taxon>Trypanosomatidae</taxon>
        <taxon>Trypanosoma</taxon>
        <taxon>Duttonella</taxon>
    </lineage>
</organism>
<gene>
    <name evidence="2" type="ORF">TvY486_0003750</name>
</gene>
<feature type="chain" id="PRO_5003395374" evidence="1">
    <location>
        <begin position="22"/>
        <end position="349"/>
    </location>
</feature>
<evidence type="ECO:0000256" key="1">
    <source>
        <dbReference type="SAM" id="SignalP"/>
    </source>
</evidence>
<sequence length="349" mass="38231">MKCLVLTFSLYLILLPTVVVTFEDLCALKDERTAALCILRKRLTAVPHTIRTIFSHTTERRKFFDAKLYNVKRTIKAVRQVAGMMEVDANDEAMFWSIAFLNVSVLLGNLKHPKTNIDKFSSVYTADWLAGMSEDLGASSLLGRALGMIDAEVGKVCRGSAPHGGYMVFGAYAWKDEGPQCVGQNGFKERVCVDGPPFLVNSASLMEAVVNYKNKMDDDTVVDSSAGCSSGTNGFKVKTHGESAASFEHALREVVDQLRGLEMMSAAVENAIRKIDVIETNVHHVILDVQTQAIQFRIEKAYNIKGLGPTPKGSFGLNASVAHDVRGITMVLLFLGAQIFQSHVPLNVL</sequence>
<dbReference type="Proteomes" id="UP000009027">
    <property type="component" value="Unassembled WGS sequence"/>
</dbReference>
<dbReference type="AlphaFoldDB" id="F9WUZ5"/>